<dbReference type="Proteomes" id="UP000765509">
    <property type="component" value="Unassembled WGS sequence"/>
</dbReference>
<gene>
    <name evidence="1" type="ORF">O181_123146</name>
</gene>
<dbReference type="OrthoDB" id="3344688at2759"/>
<evidence type="ECO:0000313" key="2">
    <source>
        <dbReference type="Proteomes" id="UP000765509"/>
    </source>
</evidence>
<keyword evidence="2" id="KW-1185">Reference proteome</keyword>
<dbReference type="AlphaFoldDB" id="A0A9Q3Q307"/>
<dbReference type="PANTHER" id="PTHR11439:SF440">
    <property type="entry name" value="INTEGRASE CATALYTIC DOMAIN-CONTAINING PROTEIN"/>
    <property type="match status" value="1"/>
</dbReference>
<protein>
    <recommendedName>
        <fullName evidence="3">Reverse transcriptase Ty1/copia-type domain-containing protein</fullName>
    </recommendedName>
</protein>
<sequence>MLTGTKVPITHKRFIAALLQGRRSTSGYIVTVNGHLVSWRTKKQPTVSHSTTEAEYKALSDMTKEVEWLIQLLKEIDLNRENSTPQLFNDNKGAIDLALSNTNYNGFKTKHMDIKYDYIRDLIRNSVINLKYISTNSMAADFLTKSVGKMILLRSWCFLNLC</sequence>
<organism evidence="1 2">
    <name type="scientific">Austropuccinia psidii MF-1</name>
    <dbReference type="NCBI Taxonomy" id="1389203"/>
    <lineage>
        <taxon>Eukaryota</taxon>
        <taxon>Fungi</taxon>
        <taxon>Dikarya</taxon>
        <taxon>Basidiomycota</taxon>
        <taxon>Pucciniomycotina</taxon>
        <taxon>Pucciniomycetes</taxon>
        <taxon>Pucciniales</taxon>
        <taxon>Sphaerophragmiaceae</taxon>
        <taxon>Austropuccinia</taxon>
    </lineage>
</organism>
<dbReference type="CDD" id="cd09272">
    <property type="entry name" value="RNase_HI_RT_Ty1"/>
    <property type="match status" value="1"/>
</dbReference>
<comment type="caution">
    <text evidence="1">The sequence shown here is derived from an EMBL/GenBank/DDBJ whole genome shotgun (WGS) entry which is preliminary data.</text>
</comment>
<name>A0A9Q3Q307_9BASI</name>
<dbReference type="PANTHER" id="PTHR11439">
    <property type="entry name" value="GAG-POL-RELATED RETROTRANSPOSON"/>
    <property type="match status" value="1"/>
</dbReference>
<evidence type="ECO:0000313" key="1">
    <source>
        <dbReference type="EMBL" id="MBW0583431.1"/>
    </source>
</evidence>
<proteinExistence type="predicted"/>
<reference evidence="1" key="1">
    <citation type="submission" date="2021-03" db="EMBL/GenBank/DDBJ databases">
        <title>Draft genome sequence of rust myrtle Austropuccinia psidii MF-1, a brazilian biotype.</title>
        <authorList>
            <person name="Quecine M.C."/>
            <person name="Pachon D.M.R."/>
            <person name="Bonatelli M.L."/>
            <person name="Correr F.H."/>
            <person name="Franceschini L.M."/>
            <person name="Leite T.F."/>
            <person name="Margarido G.R.A."/>
            <person name="Almeida C.A."/>
            <person name="Ferrarezi J.A."/>
            <person name="Labate C.A."/>
        </authorList>
    </citation>
    <scope>NUCLEOTIDE SEQUENCE</scope>
    <source>
        <strain evidence="1">MF-1</strain>
    </source>
</reference>
<evidence type="ECO:0008006" key="3">
    <source>
        <dbReference type="Google" id="ProtNLM"/>
    </source>
</evidence>
<dbReference type="EMBL" id="AVOT02115103">
    <property type="protein sequence ID" value="MBW0583431.1"/>
    <property type="molecule type" value="Genomic_DNA"/>
</dbReference>
<accession>A0A9Q3Q307</accession>